<comment type="caution">
    <text evidence="3">The sequence shown here is derived from an EMBL/GenBank/DDBJ whole genome shotgun (WGS) entry which is preliminary data.</text>
</comment>
<name>X7EIQ8_9RHOB</name>
<dbReference type="PATRIC" id="fig|1449350.3.peg.878"/>
<evidence type="ECO:0000313" key="4">
    <source>
        <dbReference type="Proteomes" id="UP000022447"/>
    </source>
</evidence>
<feature type="transmembrane region" description="Helical" evidence="2">
    <location>
        <begin position="162"/>
        <end position="181"/>
    </location>
</feature>
<sequence length="872" mass="95670">MADSTTESTNHRSTPADILRSVARPLALTRAGMVAERIVRAFWPLWSVLFAVLAALMLGLQDMVALWVVWAVAAIAGVTTLWALIRGVRRFAWPSREGALARLDATMRGHPIRASLDRQAIGDRDAASSALWAAHQSRMRARLGEARGVRPDLRVADADPYALRYVALLALCVALLFGSVLRVQSVTGMGPGGGSELATGPTWEGWIEPPAYTRKPALYLNDINAESVSVPEGSRVTLRMYGEAGALSVAETVSGRPFEQSDAQAQETAQAFDIARSGRIAVDGPGGRAWDVMMTADAAPGVARAGAFETTWDGEASLPFQATDDYGVAAGTARISLALDEVDRSFLLEADPEERPAIEVPLPMPIAGDRTEFEEALVDNFSRHAWANLPVEITFQVTDDAGQTGTSETEVVTLPGRRFFDPMAAAVIEQRRALLWTRENAGDVAMILRAISHEPDDVFREAKHFLRMRTIRTNLERQSENGLTLEERDELAQALWDFAVLLEDGDIDDARERLARAQERLNEAMKNGASEQEIAELMQELRQATDDYMRQLAQQAQRDSEQNPDMPQNPAENMMQMSQSDLQEMMDKIQELMEQGRMAEAQQALEELQRMMENMRVTQGQGQGQQSPGEQAMDDLAETLREQQGLSDQAFRDLQEQFNQGQQGQQGQQQGQGQQPGQQQGQGQGQGNQPGQGQQPGGQAGEQSLEDSLANRQGALRQELNRQRQNLPGGGSEAGDRAAEALDRAEGAMDGAEDALRENDLAGAIDRQSEAMEALREGMRNLGEAMAGEQGQQPGQQGQQGMAEGQDPGQQRDPLGRDTGSNGQTGTAESMLQGEDVYRRARELLDEIRRRSGEGERPEEELEYLERLLDRF</sequence>
<evidence type="ECO:0000313" key="3">
    <source>
        <dbReference type="EMBL" id="ETX15770.1"/>
    </source>
</evidence>
<feature type="compositionally biased region" description="Basic and acidic residues" evidence="1">
    <location>
        <begin position="734"/>
        <end position="747"/>
    </location>
</feature>
<gene>
    <name evidence="3" type="ORF">OCH239_11335</name>
</gene>
<dbReference type="RefSeq" id="WP_051489251.1">
    <property type="nucleotide sequence ID" value="NZ_JALZ01000003.1"/>
</dbReference>
<feature type="compositionally biased region" description="Polar residues" evidence="1">
    <location>
        <begin position="819"/>
        <end position="830"/>
    </location>
</feature>
<feature type="compositionally biased region" description="Low complexity" evidence="1">
    <location>
        <begin position="660"/>
        <end position="679"/>
    </location>
</feature>
<dbReference type="EMBL" id="JALZ01000003">
    <property type="protein sequence ID" value="ETX15770.1"/>
    <property type="molecule type" value="Genomic_DNA"/>
</dbReference>
<dbReference type="InterPro" id="IPR012683">
    <property type="entry name" value="CHP02302_TM"/>
</dbReference>
<dbReference type="STRING" id="1449350.OCH239_11335"/>
<proteinExistence type="predicted"/>
<dbReference type="eggNOG" id="COG0419">
    <property type="taxonomic scope" value="Bacteria"/>
</dbReference>
<feature type="region of interest" description="Disordered" evidence="1">
    <location>
        <begin position="658"/>
        <end position="837"/>
    </location>
</feature>
<reference evidence="3 4" key="1">
    <citation type="submission" date="2014-01" db="EMBL/GenBank/DDBJ databases">
        <title>Roseivivax halodurans JCM 10272 Genome Sequencing.</title>
        <authorList>
            <person name="Lai Q."/>
            <person name="Li G."/>
            <person name="Shao Z."/>
        </authorList>
    </citation>
    <scope>NUCLEOTIDE SEQUENCE [LARGE SCALE GENOMIC DNA]</scope>
    <source>
        <strain evidence="3 4">JCM 10272</strain>
    </source>
</reference>
<keyword evidence="2" id="KW-0812">Transmembrane</keyword>
<evidence type="ECO:0000256" key="2">
    <source>
        <dbReference type="SAM" id="Phobius"/>
    </source>
</evidence>
<dbReference type="PROSITE" id="PS50096">
    <property type="entry name" value="IQ"/>
    <property type="match status" value="1"/>
</dbReference>
<protein>
    <submittedName>
        <fullName evidence="3">ATPase</fullName>
    </submittedName>
</protein>
<dbReference type="Pfam" id="PF13779">
    <property type="entry name" value="DUF4175"/>
    <property type="match status" value="1"/>
</dbReference>
<keyword evidence="2" id="KW-1133">Transmembrane helix</keyword>
<organism evidence="3 4">
    <name type="scientific">Roseivivax halodurans JCM 10272</name>
    <dbReference type="NCBI Taxonomy" id="1449350"/>
    <lineage>
        <taxon>Bacteria</taxon>
        <taxon>Pseudomonadati</taxon>
        <taxon>Pseudomonadota</taxon>
        <taxon>Alphaproteobacteria</taxon>
        <taxon>Rhodobacterales</taxon>
        <taxon>Roseobacteraceae</taxon>
        <taxon>Roseivivax</taxon>
    </lineage>
</organism>
<evidence type="ECO:0000256" key="1">
    <source>
        <dbReference type="SAM" id="MobiDB-lite"/>
    </source>
</evidence>
<dbReference type="Proteomes" id="UP000022447">
    <property type="component" value="Unassembled WGS sequence"/>
</dbReference>
<accession>X7EIQ8</accession>
<feature type="compositionally biased region" description="Low complexity" evidence="1">
    <location>
        <begin position="783"/>
        <end position="806"/>
    </location>
</feature>
<feature type="transmembrane region" description="Helical" evidence="2">
    <location>
        <begin position="64"/>
        <end position="85"/>
    </location>
</feature>
<feature type="compositionally biased region" description="Gly residues" evidence="1">
    <location>
        <begin position="680"/>
        <end position="700"/>
    </location>
</feature>
<feature type="transmembrane region" description="Helical" evidence="2">
    <location>
        <begin position="38"/>
        <end position="58"/>
    </location>
</feature>
<keyword evidence="2" id="KW-0472">Membrane</keyword>
<keyword evidence="4" id="KW-1185">Reference proteome</keyword>
<dbReference type="AlphaFoldDB" id="X7EIQ8"/>
<dbReference type="NCBIfam" id="TIGR02302">
    <property type="entry name" value="aProt_lowcomp"/>
    <property type="match status" value="1"/>
</dbReference>
<feature type="compositionally biased region" description="Basic and acidic residues" evidence="1">
    <location>
        <begin position="767"/>
        <end position="779"/>
    </location>
</feature>
<feature type="region of interest" description="Disordered" evidence="1">
    <location>
        <begin position="552"/>
        <end position="572"/>
    </location>
</feature>